<dbReference type="PANTHER" id="PTHR11615">
    <property type="entry name" value="NITRATE, FORMATE, IRON DEHYDROGENASE"/>
    <property type="match status" value="1"/>
</dbReference>
<evidence type="ECO:0000256" key="4">
    <source>
        <dbReference type="ARBA" id="ARBA00023014"/>
    </source>
</evidence>
<keyword evidence="1" id="KW-0004">4Fe-4S</keyword>
<evidence type="ECO:0000256" key="5">
    <source>
        <dbReference type="SAM" id="Coils"/>
    </source>
</evidence>
<dbReference type="InterPro" id="IPR004108">
    <property type="entry name" value="Fe_hydrogenase_lsu_C"/>
</dbReference>
<evidence type="ECO:0000259" key="7">
    <source>
        <dbReference type="PROSITE" id="PS51656"/>
    </source>
</evidence>
<evidence type="ECO:0000313" key="8">
    <source>
        <dbReference type="EMBL" id="SDY65100.1"/>
    </source>
</evidence>
<evidence type="ECO:0000256" key="1">
    <source>
        <dbReference type="ARBA" id="ARBA00022485"/>
    </source>
</evidence>
<keyword evidence="3" id="KW-0408">Iron</keyword>
<dbReference type="Proteomes" id="UP000199230">
    <property type="component" value="Unassembled WGS sequence"/>
</dbReference>
<dbReference type="SUPFAM" id="SSF53920">
    <property type="entry name" value="Fe-only hydrogenase"/>
    <property type="match status" value="1"/>
</dbReference>
<protein>
    <submittedName>
        <fullName evidence="8">PAS domain S-box-containing protein</fullName>
    </submittedName>
</protein>
<dbReference type="SUPFAM" id="SSF55785">
    <property type="entry name" value="PYP-like sensor domain (PAS domain)"/>
    <property type="match status" value="1"/>
</dbReference>
<dbReference type="SUPFAM" id="SSF54862">
    <property type="entry name" value="4Fe-4S ferredoxins"/>
    <property type="match status" value="1"/>
</dbReference>
<dbReference type="NCBIfam" id="TIGR00229">
    <property type="entry name" value="sensory_box"/>
    <property type="match status" value="1"/>
</dbReference>
<dbReference type="OrthoDB" id="9798098at2"/>
<dbReference type="Pfam" id="PF04060">
    <property type="entry name" value="FeS"/>
    <property type="match status" value="1"/>
</dbReference>
<dbReference type="Pfam" id="PF02906">
    <property type="entry name" value="Fe_hyd_lg_C"/>
    <property type="match status" value="1"/>
</dbReference>
<dbReference type="Gene3D" id="3.30.450.20">
    <property type="entry name" value="PAS domain"/>
    <property type="match status" value="1"/>
</dbReference>
<proteinExistence type="predicted"/>
<dbReference type="SMART" id="SM00091">
    <property type="entry name" value="PAS"/>
    <property type="match status" value="1"/>
</dbReference>
<dbReference type="InterPro" id="IPR035965">
    <property type="entry name" value="PAS-like_dom_sf"/>
</dbReference>
<reference evidence="8 9" key="1">
    <citation type="submission" date="2016-10" db="EMBL/GenBank/DDBJ databases">
        <authorList>
            <person name="de Groot N.N."/>
        </authorList>
    </citation>
    <scope>NUCLEOTIDE SEQUENCE [LARGE SCALE GENOMIC DNA]</scope>
    <source>
        <strain evidence="8 9">APO</strain>
    </source>
</reference>
<feature type="domain" description="4Fe-4S ferredoxin-type" evidence="6">
    <location>
        <begin position="2"/>
        <end position="28"/>
    </location>
</feature>
<dbReference type="CDD" id="cd00130">
    <property type="entry name" value="PAS"/>
    <property type="match status" value="1"/>
</dbReference>
<evidence type="ECO:0000313" key="9">
    <source>
        <dbReference type="Proteomes" id="UP000199230"/>
    </source>
</evidence>
<dbReference type="Gene3D" id="3.30.70.20">
    <property type="match status" value="1"/>
</dbReference>
<dbReference type="InterPro" id="IPR000014">
    <property type="entry name" value="PAS"/>
</dbReference>
<organism evidence="8 9">
    <name type="scientific">Tindallia californiensis</name>
    <dbReference type="NCBI Taxonomy" id="159292"/>
    <lineage>
        <taxon>Bacteria</taxon>
        <taxon>Bacillati</taxon>
        <taxon>Bacillota</taxon>
        <taxon>Clostridia</taxon>
        <taxon>Peptostreptococcales</taxon>
        <taxon>Tindalliaceae</taxon>
        <taxon>Tindallia</taxon>
    </lineage>
</organism>
<dbReference type="Pfam" id="PF13188">
    <property type="entry name" value="PAS_8"/>
    <property type="match status" value="1"/>
</dbReference>
<dbReference type="PROSITE" id="PS51379">
    <property type="entry name" value="4FE4S_FER_2"/>
    <property type="match status" value="2"/>
</dbReference>
<gene>
    <name evidence="8" type="ORF">SAMN05192546_103268</name>
</gene>
<dbReference type="PROSITE" id="PS51656">
    <property type="entry name" value="4FE4S"/>
    <property type="match status" value="1"/>
</dbReference>
<keyword evidence="2" id="KW-0479">Metal-binding</keyword>
<dbReference type="AlphaFoldDB" id="A0A1H3LLC4"/>
<dbReference type="GO" id="GO:0051539">
    <property type="term" value="F:4 iron, 4 sulfur cluster binding"/>
    <property type="evidence" value="ECO:0007669"/>
    <property type="project" value="UniProtKB-KW"/>
</dbReference>
<dbReference type="InterPro" id="IPR017896">
    <property type="entry name" value="4Fe4S_Fe-S-bd"/>
</dbReference>
<dbReference type="Gene3D" id="3.40.50.1780">
    <property type="match status" value="1"/>
</dbReference>
<evidence type="ECO:0000256" key="2">
    <source>
        <dbReference type="ARBA" id="ARBA00022723"/>
    </source>
</evidence>
<evidence type="ECO:0000256" key="3">
    <source>
        <dbReference type="ARBA" id="ARBA00023004"/>
    </source>
</evidence>
<dbReference type="InterPro" id="IPR007202">
    <property type="entry name" value="4Fe-4S_dom"/>
</dbReference>
<accession>A0A1H3LLC4</accession>
<name>A0A1H3LLC4_9FIRM</name>
<dbReference type="EMBL" id="FNPV01000003">
    <property type="protein sequence ID" value="SDY65100.1"/>
    <property type="molecule type" value="Genomic_DNA"/>
</dbReference>
<dbReference type="Pfam" id="PF13237">
    <property type="entry name" value="Fer4_10"/>
    <property type="match status" value="1"/>
</dbReference>
<dbReference type="InterPro" id="IPR017900">
    <property type="entry name" value="4Fe4S_Fe_S_CS"/>
</dbReference>
<dbReference type="PROSITE" id="PS00198">
    <property type="entry name" value="4FE4S_FER_1"/>
    <property type="match status" value="1"/>
</dbReference>
<dbReference type="STRING" id="159292.SAMN05192546_103268"/>
<dbReference type="Gene3D" id="1.10.15.40">
    <property type="entry name" value="Electron transport complex subunit B, putative Fe-S cluster"/>
    <property type="match status" value="1"/>
</dbReference>
<evidence type="ECO:0000259" key="6">
    <source>
        <dbReference type="PROSITE" id="PS51379"/>
    </source>
</evidence>
<dbReference type="GO" id="GO:0046872">
    <property type="term" value="F:metal ion binding"/>
    <property type="evidence" value="ECO:0007669"/>
    <property type="project" value="UniProtKB-KW"/>
</dbReference>
<keyword evidence="4" id="KW-0411">Iron-sulfur</keyword>
<dbReference type="InterPro" id="IPR050340">
    <property type="entry name" value="Cytosolic_Fe-S_CAF"/>
</dbReference>
<feature type="coiled-coil region" evidence="5">
    <location>
        <begin position="311"/>
        <end position="339"/>
    </location>
</feature>
<feature type="domain" description="4Fe-4S" evidence="7">
    <location>
        <begin position="365"/>
        <end position="426"/>
    </location>
</feature>
<dbReference type="InterPro" id="IPR009016">
    <property type="entry name" value="Fe_hydrogenase"/>
</dbReference>
<feature type="domain" description="4Fe-4S ferredoxin-type" evidence="6">
    <location>
        <begin position="31"/>
        <end position="60"/>
    </location>
</feature>
<keyword evidence="5" id="KW-0175">Coiled coil</keyword>
<sequence length="582" mass="65420">MKFINHSMDKCNNCYKCIRACPPKAISIFDSHARIDQDRCISCGECYVACEQGALHIKNVIDHVKEAIASPQKVVVSLSPAFSSAFGVENGEQMVEALKKLGFDVVEEEAVGGDVVAKAYEDYLGSSGKKNIIASTCPSTNYLIEKYHSSLRQYMIPIVSPMIAHGRILRKKYGADSYIVYVGPCLAKKAEAREMQHRGLVKAVLTFVELEDWLKEEGIELESLEGMAFDAVGTHKGRCIPFCIDMEISKKKNFEKNVIAGVDNSEEILRSLENDELEGLFLGIASCDRGCINGTGMPKDDTSYYVRRKRMTDYNRKIKALEEEQKQEQQKEKDLNENQDPLPEVDLSKIIYDQKVELEKYSAEEINETLMVMGKSRKEDQLNCNACGYGTCHAKAESVLRGTSHVNMCLPFMRAKAESLKNVIFDNSPNAIFMVGPDLKVKEFNPSSERIFQIRAEAIKDRDISTIIPSDLFEEVLETRVNLIGRQVEYHQYGVILIVNILYLSKEGILMAIMTDVTSAEKNKKELIRVRENTLNVAQDVIDKQMRVAQEIASLLGETTAETKVTLTKLQNLVVGDRGEER</sequence>
<dbReference type="RefSeq" id="WP_093312060.1">
    <property type="nucleotide sequence ID" value="NZ_FNPV01000003.1"/>
</dbReference>
<keyword evidence="9" id="KW-1185">Reference proteome</keyword>